<comment type="caution">
    <text evidence="1">The sequence shown here is derived from an EMBL/GenBank/DDBJ whole genome shotgun (WGS) entry which is preliminary data.</text>
</comment>
<sequence>MLSDSTSSDVHITSTATVSSNLSSIATASYLSSTSLSLNATITVSSSDSSKLSTTSLSLNATVTASASNSFTLLTSSVSLNATPTAPIAQNPTLSSTSSATPTPTPEPKTGWYEGCYVDGVGGRSLPQGSAVQGQMTNEKCRDACRAAGFVLAGTDYSGECYCGNTLVAGDAPAPDREARCNMSCNGNQTEICGGPNRISLFRYYLGNEPPPSSTTVSSSSVAQYLPVFRMVFEYKGCYDGSGYRVMQNQQPDDQ</sequence>
<dbReference type="Proteomes" id="UP000799754">
    <property type="component" value="Unassembled WGS sequence"/>
</dbReference>
<organism evidence="1 2">
    <name type="scientific">Macroventuria anomochaeta</name>
    <dbReference type="NCBI Taxonomy" id="301207"/>
    <lineage>
        <taxon>Eukaryota</taxon>
        <taxon>Fungi</taxon>
        <taxon>Dikarya</taxon>
        <taxon>Ascomycota</taxon>
        <taxon>Pezizomycotina</taxon>
        <taxon>Dothideomycetes</taxon>
        <taxon>Pleosporomycetidae</taxon>
        <taxon>Pleosporales</taxon>
        <taxon>Pleosporineae</taxon>
        <taxon>Didymellaceae</taxon>
        <taxon>Macroventuria</taxon>
    </lineage>
</organism>
<accession>A0ACB6RVS6</accession>
<name>A0ACB6RVS6_9PLEO</name>
<keyword evidence="2" id="KW-1185">Reference proteome</keyword>
<reference evidence="1" key="1">
    <citation type="journal article" date="2020" name="Stud. Mycol.">
        <title>101 Dothideomycetes genomes: a test case for predicting lifestyles and emergence of pathogens.</title>
        <authorList>
            <person name="Haridas S."/>
            <person name="Albert R."/>
            <person name="Binder M."/>
            <person name="Bloem J."/>
            <person name="Labutti K."/>
            <person name="Salamov A."/>
            <person name="Andreopoulos B."/>
            <person name="Baker S."/>
            <person name="Barry K."/>
            <person name="Bills G."/>
            <person name="Bluhm B."/>
            <person name="Cannon C."/>
            <person name="Castanera R."/>
            <person name="Culley D."/>
            <person name="Daum C."/>
            <person name="Ezra D."/>
            <person name="Gonzalez J."/>
            <person name="Henrissat B."/>
            <person name="Kuo A."/>
            <person name="Liang C."/>
            <person name="Lipzen A."/>
            <person name="Lutzoni F."/>
            <person name="Magnuson J."/>
            <person name="Mondo S."/>
            <person name="Nolan M."/>
            <person name="Ohm R."/>
            <person name="Pangilinan J."/>
            <person name="Park H.-J."/>
            <person name="Ramirez L."/>
            <person name="Alfaro M."/>
            <person name="Sun H."/>
            <person name="Tritt A."/>
            <person name="Yoshinaga Y."/>
            <person name="Zwiers L.-H."/>
            <person name="Turgeon B."/>
            <person name="Goodwin S."/>
            <person name="Spatafora J."/>
            <person name="Crous P."/>
            <person name="Grigoriev I."/>
        </authorList>
    </citation>
    <scope>NUCLEOTIDE SEQUENCE</scope>
    <source>
        <strain evidence="1">CBS 525.71</strain>
    </source>
</reference>
<protein>
    <submittedName>
        <fullName evidence="1">WSC-domain-containing protein</fullName>
    </submittedName>
</protein>
<proteinExistence type="predicted"/>
<dbReference type="EMBL" id="MU006725">
    <property type="protein sequence ID" value="KAF2625525.1"/>
    <property type="molecule type" value="Genomic_DNA"/>
</dbReference>
<evidence type="ECO:0000313" key="1">
    <source>
        <dbReference type="EMBL" id="KAF2625525.1"/>
    </source>
</evidence>
<gene>
    <name evidence="1" type="ORF">BU25DRAFT_460251</name>
</gene>
<evidence type="ECO:0000313" key="2">
    <source>
        <dbReference type="Proteomes" id="UP000799754"/>
    </source>
</evidence>